<evidence type="ECO:0000313" key="1">
    <source>
        <dbReference type="EMBL" id="GBH22048.1"/>
    </source>
</evidence>
<reference evidence="1" key="1">
    <citation type="submission" date="2017-04" db="EMBL/GenBank/DDBJ databases">
        <title>Unveiling RNA virosphere associated with marine microorganisms.</title>
        <authorList>
            <person name="Urayama S."/>
            <person name="Takaki Y."/>
            <person name="Nishi S."/>
            <person name="Yoshida Y."/>
            <person name="Deguchi S."/>
            <person name="Takai K."/>
            <person name="Nunoura T."/>
        </authorList>
    </citation>
    <scope>NUCLEOTIDE SEQUENCE</scope>
</reference>
<name>A0A2V0RHQ3_9ZZZZ</name>
<dbReference type="AlphaFoldDB" id="A0A2V0RHQ3"/>
<dbReference type="EMBL" id="BDQA01000574">
    <property type="protein sequence ID" value="GBH22048.1"/>
    <property type="molecule type" value="Genomic_RNA"/>
</dbReference>
<protein>
    <submittedName>
        <fullName evidence="1">Uncharacterized protein</fullName>
    </submittedName>
</protein>
<accession>A0A2V0RHQ3</accession>
<proteinExistence type="predicted"/>
<comment type="caution">
    <text evidence="1">The sequence shown here is derived from an EMBL/GenBank/DDBJ whole genome shotgun (WGS) entry which is preliminary data.</text>
</comment>
<sequence>MQQLAISGHGPFLKKHKNATTLKITMPGFVDERAPTKVGEHLLSLANGGDFSSYHPVYKSLTGTPMDGLSVSEMRLVGGMPAAATTDDVAAILVPLSPFDRAEALVGRSGHGWTSKGFTVIANSGRDAAATLESGSRIKSVMAILRNAAADDDCVGSWKTGILAPFRGTETTLSAGAPTSAYAAGNYNEIHVDGLPAILEAGSLPSQSGPLRDHRQITMVTPYHLDYLYEPERYSFAVGETYARPMMAFYLSGLNQATYEGLSVEVIYYGTKVPSVGAASVLGYAQGTVPDDELMRIRYEPVHSFGR</sequence>
<organism evidence="1">
    <name type="scientific">viral metagenome</name>
    <dbReference type="NCBI Taxonomy" id="1070528"/>
    <lineage>
        <taxon>unclassified sequences</taxon>
        <taxon>metagenomes</taxon>
        <taxon>organismal metagenomes</taxon>
    </lineage>
</organism>